<evidence type="ECO:0000313" key="1">
    <source>
        <dbReference type="EMBL" id="JAS52681.1"/>
    </source>
</evidence>
<dbReference type="AlphaFoldDB" id="A0A1B6FRB6"/>
<organism evidence="1">
    <name type="scientific">Cuerna arida</name>
    <dbReference type="NCBI Taxonomy" id="1464854"/>
    <lineage>
        <taxon>Eukaryota</taxon>
        <taxon>Metazoa</taxon>
        <taxon>Ecdysozoa</taxon>
        <taxon>Arthropoda</taxon>
        <taxon>Hexapoda</taxon>
        <taxon>Insecta</taxon>
        <taxon>Pterygota</taxon>
        <taxon>Neoptera</taxon>
        <taxon>Paraneoptera</taxon>
        <taxon>Hemiptera</taxon>
        <taxon>Auchenorrhyncha</taxon>
        <taxon>Membracoidea</taxon>
        <taxon>Cicadellidae</taxon>
        <taxon>Cicadellinae</taxon>
        <taxon>Proconiini</taxon>
        <taxon>Cuerna</taxon>
    </lineage>
</organism>
<feature type="non-terminal residue" evidence="1">
    <location>
        <position position="1"/>
    </location>
</feature>
<proteinExistence type="predicted"/>
<protein>
    <recommendedName>
        <fullName evidence="2">Endonuclease/exonuclease/phosphatase domain-containing protein</fullName>
    </recommendedName>
</protein>
<evidence type="ECO:0008006" key="2">
    <source>
        <dbReference type="Google" id="ProtNLM"/>
    </source>
</evidence>
<gene>
    <name evidence="1" type="ORF">g.6226</name>
</gene>
<feature type="non-terminal residue" evidence="1">
    <location>
        <position position="245"/>
    </location>
</feature>
<dbReference type="EMBL" id="GECZ01017088">
    <property type="protein sequence ID" value="JAS52681.1"/>
    <property type="molecule type" value="Transcribed_RNA"/>
</dbReference>
<sequence length="245" mass="28553">FKEIIDCSGFQLQFNEPTRFTQSSSSCIDNIITRSSYNVCFRLNFDLDLSDHNTIMVNLPLKAKCENAKDNFILIKKRIYSKENTEIFVDYLKNKYSFSFNDDLSADENYNSFLQNFLMVMNCIFPQKTLRRKSKSKPVLLNWVTQGIKISSKRKQELHWQAKTSNNVQFKNYVKLYKRIFKRVVKNAKVMANSLYINKSDNKSRAAWQVVNRELGVSNVKPESKIVLKGNNGEENNNPTLIAEK</sequence>
<reference evidence="1" key="1">
    <citation type="submission" date="2015-11" db="EMBL/GenBank/DDBJ databases">
        <title>De novo transcriptome assembly of four potential Pierce s Disease insect vectors from Arizona vineyards.</title>
        <authorList>
            <person name="Tassone E.E."/>
        </authorList>
    </citation>
    <scope>NUCLEOTIDE SEQUENCE</scope>
</reference>
<name>A0A1B6FRB6_9HEMI</name>
<accession>A0A1B6FRB6</accession>